<name>A0ABX8GUN6_9BACT</name>
<evidence type="ECO:0000313" key="2">
    <source>
        <dbReference type="EMBL" id="QWG07318.1"/>
    </source>
</evidence>
<evidence type="ECO:0000313" key="3">
    <source>
        <dbReference type="Proteomes" id="UP000682802"/>
    </source>
</evidence>
<sequence>MNSETLYIFFSWFFILFGIVAIIWGILLIHEIPVEIAMKNNHSQVKAIKAMTFSGLFLFPLFLAAIIWAYYDPNNPDFNKAPTNTELS</sequence>
<proteinExistence type="predicted"/>
<dbReference type="InterPro" id="IPR011223">
    <property type="entry name" value="UCP028770"/>
</dbReference>
<dbReference type="Proteomes" id="UP000682802">
    <property type="component" value="Chromosome 1"/>
</dbReference>
<organism evidence="2 3">
    <name type="scientific">Flammeovirga kamogawensis</name>
    <dbReference type="NCBI Taxonomy" id="373891"/>
    <lineage>
        <taxon>Bacteria</taxon>
        <taxon>Pseudomonadati</taxon>
        <taxon>Bacteroidota</taxon>
        <taxon>Cytophagia</taxon>
        <taxon>Cytophagales</taxon>
        <taxon>Flammeovirgaceae</taxon>
        <taxon>Flammeovirga</taxon>
    </lineage>
</organism>
<feature type="transmembrane region" description="Helical" evidence="1">
    <location>
        <begin position="50"/>
        <end position="71"/>
    </location>
</feature>
<reference evidence="2 3" key="1">
    <citation type="submission" date="2021-05" db="EMBL/GenBank/DDBJ databases">
        <title>Comparative genomic studies on the polysaccharide-degrading batcterial strains of the Flammeovirga genus.</title>
        <authorList>
            <person name="Zewei F."/>
            <person name="Zheng Z."/>
            <person name="Yu L."/>
            <person name="Ruyue G."/>
            <person name="Yanhong M."/>
            <person name="Yuanyuan C."/>
            <person name="Jingyan G."/>
            <person name="Wenjun H."/>
        </authorList>
    </citation>
    <scope>NUCLEOTIDE SEQUENCE [LARGE SCALE GENOMIC DNA]</scope>
    <source>
        <strain evidence="2 3">YS10</strain>
    </source>
</reference>
<evidence type="ECO:0000256" key="1">
    <source>
        <dbReference type="SAM" id="Phobius"/>
    </source>
</evidence>
<keyword evidence="3" id="KW-1185">Reference proteome</keyword>
<keyword evidence="1" id="KW-0472">Membrane</keyword>
<gene>
    <name evidence="2" type="ORF">KM029_18740</name>
</gene>
<keyword evidence="1" id="KW-1133">Transmembrane helix</keyword>
<feature type="transmembrane region" description="Helical" evidence="1">
    <location>
        <begin position="6"/>
        <end position="29"/>
    </location>
</feature>
<dbReference type="Pfam" id="PF11742">
    <property type="entry name" value="DUF3302"/>
    <property type="match status" value="1"/>
</dbReference>
<protein>
    <submittedName>
        <fullName evidence="2">DUF3302 domain-containing protein</fullName>
    </submittedName>
</protein>
<accession>A0ABX8GUN6</accession>
<dbReference type="RefSeq" id="WP_144074714.1">
    <property type="nucleotide sequence ID" value="NZ_CP076128.1"/>
</dbReference>
<dbReference type="EMBL" id="CP076128">
    <property type="protein sequence ID" value="QWG07318.1"/>
    <property type="molecule type" value="Genomic_DNA"/>
</dbReference>
<keyword evidence="1" id="KW-0812">Transmembrane</keyword>